<organism evidence="1 2">
    <name type="scientific">Reticulomyxa filosa</name>
    <dbReference type="NCBI Taxonomy" id="46433"/>
    <lineage>
        <taxon>Eukaryota</taxon>
        <taxon>Sar</taxon>
        <taxon>Rhizaria</taxon>
        <taxon>Retaria</taxon>
        <taxon>Foraminifera</taxon>
        <taxon>Monothalamids</taxon>
        <taxon>Reticulomyxidae</taxon>
        <taxon>Reticulomyxa</taxon>
    </lineage>
</organism>
<gene>
    <name evidence="1" type="ORF">RFI_28192</name>
</gene>
<evidence type="ECO:0000313" key="2">
    <source>
        <dbReference type="Proteomes" id="UP000023152"/>
    </source>
</evidence>
<dbReference type="AlphaFoldDB" id="X6M840"/>
<feature type="non-terminal residue" evidence="1">
    <location>
        <position position="1"/>
    </location>
</feature>
<sequence>KVKNKDYISKQEKEKTFESFVYNQIIVIEQHTITKQFKYKENQCNYKKKKLKQNHLLLKLHINSKKTFYSKKKNDNLINHYSYLLISS</sequence>
<dbReference type="EMBL" id="ASPP01024266">
    <property type="protein sequence ID" value="ETO09195.1"/>
    <property type="molecule type" value="Genomic_DNA"/>
</dbReference>
<accession>X6M840</accession>
<comment type="caution">
    <text evidence="1">The sequence shown here is derived from an EMBL/GenBank/DDBJ whole genome shotgun (WGS) entry which is preliminary data.</text>
</comment>
<reference evidence="1 2" key="1">
    <citation type="journal article" date="2013" name="Curr. Biol.">
        <title>The Genome of the Foraminiferan Reticulomyxa filosa.</title>
        <authorList>
            <person name="Glockner G."/>
            <person name="Hulsmann N."/>
            <person name="Schleicher M."/>
            <person name="Noegel A.A."/>
            <person name="Eichinger L."/>
            <person name="Gallinger C."/>
            <person name="Pawlowski J."/>
            <person name="Sierra R."/>
            <person name="Euteneuer U."/>
            <person name="Pillet L."/>
            <person name="Moustafa A."/>
            <person name="Platzer M."/>
            <person name="Groth M."/>
            <person name="Szafranski K."/>
            <person name="Schliwa M."/>
        </authorList>
    </citation>
    <scope>NUCLEOTIDE SEQUENCE [LARGE SCALE GENOMIC DNA]</scope>
</reference>
<proteinExistence type="predicted"/>
<evidence type="ECO:0000313" key="1">
    <source>
        <dbReference type="EMBL" id="ETO09195.1"/>
    </source>
</evidence>
<keyword evidence="2" id="KW-1185">Reference proteome</keyword>
<dbReference type="Proteomes" id="UP000023152">
    <property type="component" value="Unassembled WGS sequence"/>
</dbReference>
<name>X6M840_RETFI</name>
<protein>
    <submittedName>
        <fullName evidence="1">Uncharacterized protein</fullName>
    </submittedName>
</protein>